<sequence length="601" mass="65587">MLLSILLLLQLPIATDVYSYSIQRCGSSSASRSSSYHRASCPPPPISFVNHHTHHTAHHRLVAPLKSTTSPSQQTSPLDSINDRDTHRHDADEEDEHTNAAVLLQTILTGKHKWLGGSVDANGDGSVYGIPSHSRHVICLSPPKTADVDGEVVVDVDDSSSYQVHMLPLPSSVAPRSNSNKYHQFKFLRGIITNSTLFGIPSWSKEGVLVVDIAAWSEWRRDHPGEWIVGDEEAAVKFVSVLPLPNESTDGGVRGDDSLASNHRWMWHGAALNRNATAIYCIPSNAKQVLKVDLVSLATSYLDVPAPKSDNGNELLQCSNKWYGGILGNDNAIYGMPYAAGSVLRIDANDDSVSLLGEFGWNKYNWHGGVKAPSNGAIYAFPAHSETVLRIDTSEGMDDESRLTKLPIHRAPYDVHPITRYKWLGGSLGADGNVYGMPSDASSVLRINVDDEIVTTFGWVERTDIRDGNGHDKIDLENRFFEKNKFQGGVLGRDGFVYAIPSNARGVLRIDTRPIRDDEVASSSGIQFLGKERVSCIGDLPDTKDKWQGGFAVGSGAIYGIPENCNQILKVLPPLASNADDREGDGTDTNTMFDGVLIRTL</sequence>
<keyword evidence="4" id="KW-1185">Reference proteome</keyword>
<keyword evidence="2" id="KW-0732">Signal</keyword>
<dbReference type="KEGG" id="tps:THAPS_6642"/>
<dbReference type="InterPro" id="IPR011045">
    <property type="entry name" value="N2O_reductase_N"/>
</dbReference>
<accession>B5YP35</accession>
<reference evidence="3 4" key="2">
    <citation type="journal article" date="2008" name="Nature">
        <title>The Phaeodactylum genome reveals the evolutionary history of diatom genomes.</title>
        <authorList>
            <person name="Bowler C."/>
            <person name="Allen A.E."/>
            <person name="Badger J.H."/>
            <person name="Grimwood J."/>
            <person name="Jabbari K."/>
            <person name="Kuo A."/>
            <person name="Maheswari U."/>
            <person name="Martens C."/>
            <person name="Maumus F."/>
            <person name="Otillar R.P."/>
            <person name="Rayko E."/>
            <person name="Salamov A."/>
            <person name="Vandepoele K."/>
            <person name="Beszteri B."/>
            <person name="Gruber A."/>
            <person name="Heijde M."/>
            <person name="Katinka M."/>
            <person name="Mock T."/>
            <person name="Valentin K."/>
            <person name="Verret F."/>
            <person name="Berges J.A."/>
            <person name="Brownlee C."/>
            <person name="Cadoret J.P."/>
            <person name="Chiovitti A."/>
            <person name="Choi C.J."/>
            <person name="Coesel S."/>
            <person name="De Martino A."/>
            <person name="Detter J.C."/>
            <person name="Durkin C."/>
            <person name="Falciatore A."/>
            <person name="Fournet J."/>
            <person name="Haruta M."/>
            <person name="Huysman M.J."/>
            <person name="Jenkins B.D."/>
            <person name="Jiroutova K."/>
            <person name="Jorgensen R.E."/>
            <person name="Joubert Y."/>
            <person name="Kaplan A."/>
            <person name="Kroger N."/>
            <person name="Kroth P.G."/>
            <person name="La Roche J."/>
            <person name="Lindquist E."/>
            <person name="Lommer M."/>
            <person name="Martin-Jezequel V."/>
            <person name="Lopez P.J."/>
            <person name="Lucas S."/>
            <person name="Mangogna M."/>
            <person name="McGinnis K."/>
            <person name="Medlin L.K."/>
            <person name="Montsant A."/>
            <person name="Oudot-Le Secq M.P."/>
            <person name="Napoli C."/>
            <person name="Obornik M."/>
            <person name="Parker M.S."/>
            <person name="Petit J.L."/>
            <person name="Porcel B.M."/>
            <person name="Poulsen N."/>
            <person name="Robison M."/>
            <person name="Rychlewski L."/>
            <person name="Rynearson T.A."/>
            <person name="Schmutz J."/>
            <person name="Shapiro H."/>
            <person name="Siaut M."/>
            <person name="Stanley M."/>
            <person name="Sussman M.R."/>
            <person name="Taylor A.R."/>
            <person name="Vardi A."/>
            <person name="von Dassow P."/>
            <person name="Vyverman W."/>
            <person name="Willis A."/>
            <person name="Wyrwicz L.S."/>
            <person name="Rokhsar D.S."/>
            <person name="Weissenbach J."/>
            <person name="Armbrust E.V."/>
            <person name="Green B.R."/>
            <person name="Van de Peer Y."/>
            <person name="Grigoriev I.V."/>
        </authorList>
    </citation>
    <scope>NUCLEOTIDE SEQUENCE [LARGE SCALE GENOMIC DNA]</scope>
    <source>
        <strain evidence="3 4">CCMP1335</strain>
    </source>
</reference>
<dbReference type="SUPFAM" id="SSF50974">
    <property type="entry name" value="Nitrous oxide reductase, N-terminal domain"/>
    <property type="match status" value="1"/>
</dbReference>
<evidence type="ECO:0008006" key="5">
    <source>
        <dbReference type="Google" id="ProtNLM"/>
    </source>
</evidence>
<dbReference type="PaxDb" id="35128-Thaps6642"/>
<organism evidence="3 4">
    <name type="scientific">Thalassiosira pseudonana</name>
    <name type="common">Marine diatom</name>
    <name type="synonym">Cyclotella nana</name>
    <dbReference type="NCBI Taxonomy" id="35128"/>
    <lineage>
        <taxon>Eukaryota</taxon>
        <taxon>Sar</taxon>
        <taxon>Stramenopiles</taxon>
        <taxon>Ochrophyta</taxon>
        <taxon>Bacillariophyta</taxon>
        <taxon>Coscinodiscophyceae</taxon>
        <taxon>Thalassiosirophycidae</taxon>
        <taxon>Thalassiosirales</taxon>
        <taxon>Thalassiosiraceae</taxon>
        <taxon>Thalassiosira</taxon>
    </lineage>
</organism>
<protein>
    <recommendedName>
        <fullName evidence="5">Glucose/Sorbosone dehydrogenase domain-containing protein</fullName>
    </recommendedName>
</protein>
<evidence type="ECO:0000256" key="1">
    <source>
        <dbReference type="SAM" id="MobiDB-lite"/>
    </source>
</evidence>
<dbReference type="InParanoid" id="B5YP35"/>
<name>B5YP35_THAPS</name>
<feature type="compositionally biased region" description="Basic and acidic residues" evidence="1">
    <location>
        <begin position="81"/>
        <end position="91"/>
    </location>
</feature>
<feature type="region of interest" description="Disordered" evidence="1">
    <location>
        <begin position="64"/>
        <end position="96"/>
    </location>
</feature>
<dbReference type="AlphaFoldDB" id="B5YP35"/>
<feature type="signal peptide" evidence="2">
    <location>
        <begin position="1"/>
        <end position="19"/>
    </location>
</feature>
<gene>
    <name evidence="3" type="ORF">THAPS_6642</name>
</gene>
<dbReference type="eggNOG" id="ENOG502S0CC">
    <property type="taxonomic scope" value="Eukaryota"/>
</dbReference>
<evidence type="ECO:0000256" key="2">
    <source>
        <dbReference type="SAM" id="SignalP"/>
    </source>
</evidence>
<evidence type="ECO:0000313" key="4">
    <source>
        <dbReference type="Proteomes" id="UP000001449"/>
    </source>
</evidence>
<dbReference type="Proteomes" id="UP000001449">
    <property type="component" value="Chromosome 7"/>
</dbReference>
<reference evidence="3 4" key="1">
    <citation type="journal article" date="2004" name="Science">
        <title>The genome of the diatom Thalassiosira pseudonana: ecology, evolution, and metabolism.</title>
        <authorList>
            <person name="Armbrust E.V."/>
            <person name="Berges J.A."/>
            <person name="Bowler C."/>
            <person name="Green B.R."/>
            <person name="Martinez D."/>
            <person name="Putnam N.H."/>
            <person name="Zhou S."/>
            <person name="Allen A.E."/>
            <person name="Apt K.E."/>
            <person name="Bechner M."/>
            <person name="Brzezinski M.A."/>
            <person name="Chaal B.K."/>
            <person name="Chiovitti A."/>
            <person name="Davis A.K."/>
            <person name="Demarest M.S."/>
            <person name="Detter J.C."/>
            <person name="Glavina T."/>
            <person name="Goodstein D."/>
            <person name="Hadi M.Z."/>
            <person name="Hellsten U."/>
            <person name="Hildebrand M."/>
            <person name="Jenkins B.D."/>
            <person name="Jurka J."/>
            <person name="Kapitonov V.V."/>
            <person name="Kroger N."/>
            <person name="Lau W.W."/>
            <person name="Lane T.W."/>
            <person name="Larimer F.W."/>
            <person name="Lippmeier J.C."/>
            <person name="Lucas S."/>
            <person name="Medina M."/>
            <person name="Montsant A."/>
            <person name="Obornik M."/>
            <person name="Parker M.S."/>
            <person name="Palenik B."/>
            <person name="Pazour G.J."/>
            <person name="Richardson P.M."/>
            <person name="Rynearson T.A."/>
            <person name="Saito M.A."/>
            <person name="Schwartz D.C."/>
            <person name="Thamatrakoln K."/>
            <person name="Valentin K."/>
            <person name="Vardi A."/>
            <person name="Wilkerson F.P."/>
            <person name="Rokhsar D.S."/>
        </authorList>
    </citation>
    <scope>NUCLEOTIDE SEQUENCE [LARGE SCALE GENOMIC DNA]</scope>
    <source>
        <strain evidence="3 4">CCMP1335</strain>
    </source>
</reference>
<feature type="compositionally biased region" description="Low complexity" evidence="1">
    <location>
        <begin position="67"/>
        <end position="77"/>
    </location>
</feature>
<dbReference type="OMA" id="WMWHGAA"/>
<dbReference type="GeneID" id="7450635"/>
<proteinExistence type="predicted"/>
<feature type="chain" id="PRO_5002838717" description="Glucose/Sorbosone dehydrogenase domain-containing protein" evidence="2">
    <location>
        <begin position="20"/>
        <end position="601"/>
    </location>
</feature>
<evidence type="ECO:0000313" key="3">
    <source>
        <dbReference type="EMBL" id="ACI64734.1"/>
    </source>
</evidence>
<dbReference type="HOGENOM" id="CLU_454580_0_0_1"/>
<dbReference type="RefSeq" id="XP_002296017.1">
    <property type="nucleotide sequence ID" value="XM_002295981.1"/>
</dbReference>
<dbReference type="EMBL" id="CP001160">
    <property type="protein sequence ID" value="ACI64734.1"/>
    <property type="molecule type" value="Genomic_DNA"/>
</dbReference>